<dbReference type="SUPFAM" id="SSF57701">
    <property type="entry name" value="Zn2/Cys6 DNA-binding domain"/>
    <property type="match status" value="1"/>
</dbReference>
<evidence type="ECO:0000256" key="5">
    <source>
        <dbReference type="ARBA" id="ARBA00023242"/>
    </source>
</evidence>
<dbReference type="GO" id="GO:0005634">
    <property type="term" value="C:nucleus"/>
    <property type="evidence" value="ECO:0007669"/>
    <property type="project" value="UniProtKB-SubCell"/>
</dbReference>
<dbReference type="CDD" id="cd00067">
    <property type="entry name" value="GAL4"/>
    <property type="match status" value="1"/>
</dbReference>
<keyword evidence="4" id="KW-0804">Transcription</keyword>
<evidence type="ECO:0000259" key="7">
    <source>
        <dbReference type="PROSITE" id="PS50048"/>
    </source>
</evidence>
<evidence type="ECO:0000313" key="8">
    <source>
        <dbReference type="EMBL" id="KAJ5171727.1"/>
    </source>
</evidence>
<comment type="caution">
    <text evidence="8">The sequence shown here is derived from an EMBL/GenBank/DDBJ whole genome shotgun (WGS) entry which is preliminary data.</text>
</comment>
<dbReference type="Pfam" id="PF11951">
    <property type="entry name" value="Fungal_trans_2"/>
    <property type="match status" value="1"/>
</dbReference>
<dbReference type="InterPro" id="IPR021858">
    <property type="entry name" value="Fun_TF"/>
</dbReference>
<dbReference type="SMART" id="SM00066">
    <property type="entry name" value="GAL4"/>
    <property type="match status" value="1"/>
</dbReference>
<reference evidence="8" key="2">
    <citation type="journal article" date="2023" name="IMA Fungus">
        <title>Comparative genomic study of the Penicillium genus elucidates a diverse pangenome and 15 lateral gene transfer events.</title>
        <authorList>
            <person name="Petersen C."/>
            <person name="Sorensen T."/>
            <person name="Nielsen M.R."/>
            <person name="Sondergaard T.E."/>
            <person name="Sorensen J.L."/>
            <person name="Fitzpatrick D.A."/>
            <person name="Frisvad J.C."/>
            <person name="Nielsen K.L."/>
        </authorList>
    </citation>
    <scope>NUCLEOTIDE SEQUENCE</scope>
    <source>
        <strain evidence="8">IBT 21917</strain>
    </source>
</reference>
<dbReference type="GO" id="GO:0008270">
    <property type="term" value="F:zinc ion binding"/>
    <property type="evidence" value="ECO:0007669"/>
    <property type="project" value="InterPro"/>
</dbReference>
<sequence length="590" mass="66879">MTPPSPVPVHVHPRKPRSSSTVHARQGKPKRVTYTGCWTCRARKVKCDERLRNGCGVCERVGLACAGYGVSLCWNPGQRRNEAGIQRRCIRLDRASSLARPEREIDRMLSILDVISPDDLVMMGPFAVFRTQVLQDNAISREVFTGMDEQRQMSSISFKSPEPDHARGQVCRRRQTSPLGELVSPSSAISLPLFQDSETALLMFHYKDHVAGLLQPVAHPKNPWRTTYFPFALEGRPDLFLTQSPASASKASTAIFHGLLSSAAFHLRNLNHGLERFHRLGLRHRTKSLQALNTALAGPKDSQMYTVQLTAMLSLVTIDTMTGEDSDFPIHLQGCWQLRRYHDANSPASSSRQVNSICHFLSLLARTTSGIAGAHSSPTVWLPEGPLFCNEDRDIEYIYGITPTLGNLLHRTCQLSESVDRCRGEPSIQIRQARNKLREDLLKWDLTSEQFQRVGEDTAMLDIIHCQARAFHSAVLILYYRAVEMYRCIDPEEEAHRVWMNLKLAEVKKENGERKVHAAPMSWPAFIAACEARDREPWIEWWEGVQGYNLGNFRRQWRVIREVWTKVDEQGAGLSWRDALRELGTLVLPV</sequence>
<dbReference type="GO" id="GO:0000981">
    <property type="term" value="F:DNA-binding transcription factor activity, RNA polymerase II-specific"/>
    <property type="evidence" value="ECO:0007669"/>
    <property type="project" value="InterPro"/>
</dbReference>
<keyword evidence="2" id="KW-0805">Transcription regulation</keyword>
<comment type="subcellular location">
    <subcellularLocation>
        <location evidence="1">Nucleus</location>
    </subcellularLocation>
</comment>
<dbReference type="Proteomes" id="UP001146351">
    <property type="component" value="Unassembled WGS sequence"/>
</dbReference>
<dbReference type="PROSITE" id="PS00463">
    <property type="entry name" value="ZN2_CY6_FUNGAL_1"/>
    <property type="match status" value="1"/>
</dbReference>
<dbReference type="OrthoDB" id="3477330at2759"/>
<accession>A0A9W9IBC7</accession>
<evidence type="ECO:0000256" key="6">
    <source>
        <dbReference type="SAM" id="MobiDB-lite"/>
    </source>
</evidence>
<dbReference type="Pfam" id="PF00172">
    <property type="entry name" value="Zn_clus"/>
    <property type="match status" value="1"/>
</dbReference>
<evidence type="ECO:0000256" key="3">
    <source>
        <dbReference type="ARBA" id="ARBA00023125"/>
    </source>
</evidence>
<evidence type="ECO:0000256" key="1">
    <source>
        <dbReference type="ARBA" id="ARBA00004123"/>
    </source>
</evidence>
<evidence type="ECO:0000256" key="2">
    <source>
        <dbReference type="ARBA" id="ARBA00023015"/>
    </source>
</evidence>
<evidence type="ECO:0000313" key="9">
    <source>
        <dbReference type="Proteomes" id="UP001146351"/>
    </source>
</evidence>
<name>A0A9W9IBC7_9EURO</name>
<keyword evidence="3" id="KW-0238">DNA-binding</keyword>
<keyword evidence="9" id="KW-1185">Reference proteome</keyword>
<dbReference type="EMBL" id="JAPQKO010000003">
    <property type="protein sequence ID" value="KAJ5171727.1"/>
    <property type="molecule type" value="Genomic_DNA"/>
</dbReference>
<dbReference type="InterPro" id="IPR036864">
    <property type="entry name" value="Zn2-C6_fun-type_DNA-bd_sf"/>
</dbReference>
<reference evidence="8" key="1">
    <citation type="submission" date="2022-11" db="EMBL/GenBank/DDBJ databases">
        <authorList>
            <person name="Petersen C."/>
        </authorList>
    </citation>
    <scope>NUCLEOTIDE SEQUENCE</scope>
    <source>
        <strain evidence="8">IBT 21917</strain>
    </source>
</reference>
<protein>
    <recommendedName>
        <fullName evidence="7">Zn(2)-C6 fungal-type domain-containing protein</fullName>
    </recommendedName>
</protein>
<dbReference type="InterPro" id="IPR001138">
    <property type="entry name" value="Zn2Cys6_DnaBD"/>
</dbReference>
<dbReference type="PANTHER" id="PTHR37534">
    <property type="entry name" value="TRANSCRIPTIONAL ACTIVATOR PROTEIN UGA3"/>
    <property type="match status" value="1"/>
</dbReference>
<dbReference type="PROSITE" id="PS50048">
    <property type="entry name" value="ZN2_CY6_FUNGAL_2"/>
    <property type="match status" value="1"/>
</dbReference>
<feature type="domain" description="Zn(2)-C6 fungal-type" evidence="7">
    <location>
        <begin position="36"/>
        <end position="65"/>
    </location>
</feature>
<organism evidence="8 9">
    <name type="scientific">Penicillium capsulatum</name>
    <dbReference type="NCBI Taxonomy" id="69766"/>
    <lineage>
        <taxon>Eukaryota</taxon>
        <taxon>Fungi</taxon>
        <taxon>Dikarya</taxon>
        <taxon>Ascomycota</taxon>
        <taxon>Pezizomycotina</taxon>
        <taxon>Eurotiomycetes</taxon>
        <taxon>Eurotiomycetidae</taxon>
        <taxon>Eurotiales</taxon>
        <taxon>Aspergillaceae</taxon>
        <taxon>Penicillium</taxon>
    </lineage>
</organism>
<evidence type="ECO:0000256" key="4">
    <source>
        <dbReference type="ARBA" id="ARBA00023163"/>
    </source>
</evidence>
<keyword evidence="5" id="KW-0539">Nucleus</keyword>
<dbReference type="AlphaFoldDB" id="A0A9W9IBC7"/>
<feature type="region of interest" description="Disordered" evidence="6">
    <location>
        <begin position="1"/>
        <end position="27"/>
    </location>
</feature>
<gene>
    <name evidence="8" type="ORF">N7492_004320</name>
</gene>
<dbReference type="Gene3D" id="4.10.240.10">
    <property type="entry name" value="Zn(2)-C6 fungal-type DNA-binding domain"/>
    <property type="match status" value="1"/>
</dbReference>
<proteinExistence type="predicted"/>
<dbReference type="PANTHER" id="PTHR37534:SF46">
    <property type="entry name" value="ZN(II)2CYS6 TRANSCRIPTION FACTOR (EUROFUNG)"/>
    <property type="match status" value="1"/>
</dbReference>
<dbReference type="GO" id="GO:0003677">
    <property type="term" value="F:DNA binding"/>
    <property type="evidence" value="ECO:0007669"/>
    <property type="project" value="UniProtKB-KW"/>
</dbReference>